<dbReference type="InterPro" id="IPR019734">
    <property type="entry name" value="TPR_rpt"/>
</dbReference>
<feature type="transmembrane region" description="Helical" evidence="4">
    <location>
        <begin position="361"/>
        <end position="383"/>
    </location>
</feature>
<evidence type="ECO:0000256" key="2">
    <source>
        <dbReference type="ARBA" id="ARBA00022803"/>
    </source>
</evidence>
<proteinExistence type="predicted"/>
<reference evidence="5" key="1">
    <citation type="submission" date="2020-07" db="EMBL/GenBank/DDBJ databases">
        <title>Huge and variable diversity of episymbiotic CPR bacteria and DPANN archaea in groundwater ecosystems.</title>
        <authorList>
            <person name="He C.Y."/>
            <person name="Keren R."/>
            <person name="Whittaker M."/>
            <person name="Farag I.F."/>
            <person name="Doudna J."/>
            <person name="Cate J.H.D."/>
            <person name="Banfield J.F."/>
        </authorList>
    </citation>
    <scope>NUCLEOTIDE SEQUENCE</scope>
    <source>
        <strain evidence="5">NC_groundwater_1664_Pr3_B-0.1um_52_9</strain>
    </source>
</reference>
<protein>
    <submittedName>
        <fullName evidence="5">Tetratricopeptide repeat protein</fullName>
    </submittedName>
</protein>
<feature type="transmembrane region" description="Helical" evidence="4">
    <location>
        <begin position="395"/>
        <end position="416"/>
    </location>
</feature>
<feature type="transmembrane region" description="Helical" evidence="4">
    <location>
        <begin position="125"/>
        <end position="145"/>
    </location>
</feature>
<dbReference type="Pfam" id="PF13432">
    <property type="entry name" value="TPR_16"/>
    <property type="match status" value="2"/>
</dbReference>
<organism evidence="5 6">
    <name type="scientific">Desulfomonile tiedjei</name>
    <dbReference type="NCBI Taxonomy" id="2358"/>
    <lineage>
        <taxon>Bacteria</taxon>
        <taxon>Pseudomonadati</taxon>
        <taxon>Thermodesulfobacteriota</taxon>
        <taxon>Desulfomonilia</taxon>
        <taxon>Desulfomonilales</taxon>
        <taxon>Desulfomonilaceae</taxon>
        <taxon>Desulfomonile</taxon>
    </lineage>
</organism>
<accession>A0A9D6Z3I6</accession>
<feature type="repeat" description="TPR" evidence="3">
    <location>
        <begin position="551"/>
        <end position="584"/>
    </location>
</feature>
<feature type="transmembrane region" description="Helical" evidence="4">
    <location>
        <begin position="313"/>
        <end position="331"/>
    </location>
</feature>
<dbReference type="PROSITE" id="PS50005">
    <property type="entry name" value="TPR"/>
    <property type="match status" value="6"/>
</dbReference>
<dbReference type="Gene3D" id="1.25.40.10">
    <property type="entry name" value="Tetratricopeptide repeat domain"/>
    <property type="match status" value="3"/>
</dbReference>
<evidence type="ECO:0000313" key="6">
    <source>
        <dbReference type="Proteomes" id="UP000807825"/>
    </source>
</evidence>
<feature type="transmembrane region" description="Helical" evidence="4">
    <location>
        <begin position="151"/>
        <end position="169"/>
    </location>
</feature>
<keyword evidence="4" id="KW-0472">Membrane</keyword>
<dbReference type="EMBL" id="JACRDE010000280">
    <property type="protein sequence ID" value="MBI5249900.1"/>
    <property type="molecule type" value="Genomic_DNA"/>
</dbReference>
<name>A0A9D6Z3I6_9BACT</name>
<feature type="repeat" description="TPR" evidence="3">
    <location>
        <begin position="517"/>
        <end position="550"/>
    </location>
</feature>
<feature type="transmembrane region" description="Helical" evidence="4">
    <location>
        <begin position="336"/>
        <end position="355"/>
    </location>
</feature>
<comment type="caution">
    <text evidence="5">The sequence shown here is derived from an EMBL/GenBank/DDBJ whole genome shotgun (WGS) entry which is preliminary data.</text>
</comment>
<dbReference type="PANTHER" id="PTHR44227">
    <property type="match status" value="1"/>
</dbReference>
<dbReference type="AlphaFoldDB" id="A0A9D6Z3I6"/>
<feature type="repeat" description="TPR" evidence="3">
    <location>
        <begin position="585"/>
        <end position="618"/>
    </location>
</feature>
<keyword evidence="1" id="KW-0677">Repeat</keyword>
<feature type="transmembrane region" description="Helical" evidence="4">
    <location>
        <begin position="91"/>
        <end position="113"/>
    </location>
</feature>
<evidence type="ECO:0000256" key="3">
    <source>
        <dbReference type="PROSITE-ProRule" id="PRU00339"/>
    </source>
</evidence>
<feature type="repeat" description="TPR" evidence="3">
    <location>
        <begin position="449"/>
        <end position="482"/>
    </location>
</feature>
<dbReference type="Proteomes" id="UP000807825">
    <property type="component" value="Unassembled WGS sequence"/>
</dbReference>
<keyword evidence="2 3" id="KW-0802">TPR repeat</keyword>
<sequence length="672" mass="74678">MAATIMLGRRTIYTILFATFLLILLALHYRAFHAPLYYDSTYLQENEHAFASGELTKVISLFPQRPLAMTSFYLNYLISGLTPSHFRMVNALLMAGTALMVVLIILILQGITYGSDPGIIPERRLIALFLGLFFLVHPIQTFLVLYIWQRMALLSAFFYCAAFLAYLVTRSGRFEPKWAGYLTCSVMFLLGIASKENAVTFPATIILAEIAFFKVNWKTVLKRAALLAAAMVLLVAIFSFLERPHGEITRDPGVLATIRQYYFEGAQTPAQVLISQCQMIFRYLGLILLPLPSTVQFISPQIMHTSLLESPGAIAGLIGAAAFTGLGLYLLRRRPLAGFGIMFFLINLLPEAVLVPQYLFIVYRAMLPMIGILFAAADGLDFALAKIRQAQAKNFLRAALAAGLCLCIALTALSTVRKARSWEDPKTLWTDVVNHLPADYSRAEKWGTLQALNNLGLNLRRAGKHDEAVYYHLRALEVSPNWSETYTALADAYADVGEKEKAGQAYSKALKAKPNFHSAHAGLANLLIRENRIEDAKPHLKKAIDIAPNKAEYRNLMGILVLKEGNNSEALLHFSKAVELKPNYGEAHFHLGKALSKVGRTSEAAFQYSKALELDPNYWQAHNDLGIILAKAGRIEDAIFHFQEALKTKPDDQAVKANLGNALKQMGAFLKK</sequence>
<dbReference type="InterPro" id="IPR011990">
    <property type="entry name" value="TPR-like_helical_dom_sf"/>
</dbReference>
<evidence type="ECO:0000256" key="1">
    <source>
        <dbReference type="ARBA" id="ARBA00022737"/>
    </source>
</evidence>
<feature type="transmembrane region" description="Helical" evidence="4">
    <location>
        <begin position="12"/>
        <end position="32"/>
    </location>
</feature>
<feature type="repeat" description="TPR" evidence="3">
    <location>
        <begin position="483"/>
        <end position="516"/>
    </location>
</feature>
<keyword evidence="4" id="KW-1133">Transmembrane helix</keyword>
<dbReference type="SUPFAM" id="SSF48452">
    <property type="entry name" value="TPR-like"/>
    <property type="match status" value="1"/>
</dbReference>
<evidence type="ECO:0000256" key="4">
    <source>
        <dbReference type="SAM" id="Phobius"/>
    </source>
</evidence>
<feature type="transmembrane region" description="Helical" evidence="4">
    <location>
        <begin position="224"/>
        <end position="241"/>
    </location>
</feature>
<gene>
    <name evidence="5" type="ORF">HY912_10435</name>
</gene>
<feature type="repeat" description="TPR" evidence="3">
    <location>
        <begin position="619"/>
        <end position="652"/>
    </location>
</feature>
<dbReference type="SMART" id="SM00028">
    <property type="entry name" value="TPR"/>
    <property type="match status" value="6"/>
</dbReference>
<dbReference type="PANTHER" id="PTHR44227:SF3">
    <property type="entry name" value="PROTEIN O-MANNOSYL-TRANSFERASE TMTC4"/>
    <property type="match status" value="1"/>
</dbReference>
<dbReference type="PROSITE" id="PS50293">
    <property type="entry name" value="TPR_REGION"/>
    <property type="match status" value="1"/>
</dbReference>
<keyword evidence="4" id="KW-0812">Transmembrane</keyword>
<dbReference type="InterPro" id="IPR052346">
    <property type="entry name" value="O-mannosyl-transferase_TMTC"/>
</dbReference>
<dbReference type="Pfam" id="PF13424">
    <property type="entry name" value="TPR_12"/>
    <property type="match status" value="1"/>
</dbReference>
<evidence type="ECO:0000313" key="5">
    <source>
        <dbReference type="EMBL" id="MBI5249900.1"/>
    </source>
</evidence>